<dbReference type="RefSeq" id="WP_150586889.1">
    <property type="nucleotide sequence ID" value="NZ_CABPSE010000021.1"/>
</dbReference>
<dbReference type="EMBL" id="CABPSE010000021">
    <property type="protein sequence ID" value="VVE48851.1"/>
    <property type="molecule type" value="Genomic_DNA"/>
</dbReference>
<dbReference type="Pfam" id="PF15586">
    <property type="entry name" value="Imm8"/>
    <property type="match status" value="1"/>
</dbReference>
<dbReference type="InterPro" id="IPR028964">
    <property type="entry name" value="Imm8"/>
</dbReference>
<keyword evidence="2" id="KW-1185">Reference proteome</keyword>
<organism evidence="1 2">
    <name type="scientific">Pandoraea communis</name>
    <dbReference type="NCBI Taxonomy" id="2508297"/>
    <lineage>
        <taxon>Bacteria</taxon>
        <taxon>Pseudomonadati</taxon>
        <taxon>Pseudomonadota</taxon>
        <taxon>Betaproteobacteria</taxon>
        <taxon>Burkholderiales</taxon>
        <taxon>Burkholderiaceae</taxon>
        <taxon>Pandoraea</taxon>
    </lineage>
</organism>
<name>A0A5E4YJC0_9BURK</name>
<evidence type="ECO:0000313" key="1">
    <source>
        <dbReference type="EMBL" id="VVE48851.1"/>
    </source>
</evidence>
<proteinExistence type="predicted"/>
<evidence type="ECO:0008006" key="3">
    <source>
        <dbReference type="Google" id="ProtNLM"/>
    </source>
</evidence>
<sequence>MKAIVKSMWVNSPIVDIESYLPDDPEDFSLWIELRVGPDDSKGADDYRVLVCTPEWLKKNVSDPMWGRHMLIVNTYDRSAIERSIHEYVAKCAGDEWSDIAERIARNLSWEYEDYRE</sequence>
<dbReference type="AlphaFoldDB" id="A0A5E4YJC0"/>
<gene>
    <name evidence="1" type="ORF">PCO31111_04596</name>
</gene>
<evidence type="ECO:0000313" key="2">
    <source>
        <dbReference type="Proteomes" id="UP000383971"/>
    </source>
</evidence>
<dbReference type="Proteomes" id="UP000383971">
    <property type="component" value="Unassembled WGS sequence"/>
</dbReference>
<protein>
    <recommendedName>
        <fullName evidence="3">Immunity protein 8</fullName>
    </recommendedName>
</protein>
<accession>A0A5E4YJC0</accession>
<reference evidence="1 2" key="1">
    <citation type="submission" date="2019-08" db="EMBL/GenBank/DDBJ databases">
        <authorList>
            <person name="Peeters C."/>
        </authorList>
    </citation>
    <scope>NUCLEOTIDE SEQUENCE [LARGE SCALE GENOMIC DNA]</scope>
    <source>
        <strain evidence="1 2">LMG 31111</strain>
    </source>
</reference>